<sequence>MYSDDEGILVDNVLKYEELSQEVERLMERIGVNIPCDLPELKSNAKHIDVFSVLDDNVKNEAAKVFL</sequence>
<evidence type="ECO:0000313" key="2">
    <source>
        <dbReference type="Proteomes" id="UP000267400"/>
    </source>
</evidence>
<protein>
    <submittedName>
        <fullName evidence="1">Uncharacterized protein</fullName>
    </submittedName>
</protein>
<reference evidence="1 2" key="1">
    <citation type="submission" date="2018-12" db="EMBL/GenBank/DDBJ databases">
        <authorList>
            <person name="Yu L."/>
        </authorList>
    </citation>
    <scope>NUCLEOTIDE SEQUENCE [LARGE SCALE GENOMIC DNA]</scope>
    <source>
        <strain evidence="1 2">11S</strain>
    </source>
</reference>
<keyword evidence="2" id="KW-1185">Reference proteome</keyword>
<dbReference type="EMBL" id="RXNS01000040">
    <property type="protein sequence ID" value="RTQ97100.1"/>
    <property type="molecule type" value="Genomic_DNA"/>
</dbReference>
<gene>
    <name evidence="1" type="ORF">EKG36_20360</name>
</gene>
<accession>A0A3S0JSZ2</accession>
<name>A0A3S0JSZ2_9GAMM</name>
<proteinExistence type="predicted"/>
<dbReference type="Proteomes" id="UP000267400">
    <property type="component" value="Unassembled WGS sequence"/>
</dbReference>
<organism evidence="1 2">
    <name type="scientific">Halomonas nitroreducens</name>
    <dbReference type="NCBI Taxonomy" id="447425"/>
    <lineage>
        <taxon>Bacteria</taxon>
        <taxon>Pseudomonadati</taxon>
        <taxon>Pseudomonadota</taxon>
        <taxon>Gammaproteobacteria</taxon>
        <taxon>Oceanospirillales</taxon>
        <taxon>Halomonadaceae</taxon>
        <taxon>Halomonas</taxon>
    </lineage>
</organism>
<evidence type="ECO:0000313" key="1">
    <source>
        <dbReference type="EMBL" id="RTQ97100.1"/>
    </source>
</evidence>
<comment type="caution">
    <text evidence="1">The sequence shown here is derived from an EMBL/GenBank/DDBJ whole genome shotgun (WGS) entry which is preliminary data.</text>
</comment>
<dbReference type="AlphaFoldDB" id="A0A3S0JSZ2"/>